<dbReference type="InterPro" id="IPR024660">
    <property type="entry name" value="UCS_central_dom"/>
</dbReference>
<feature type="repeat" description="TPR" evidence="7">
    <location>
        <begin position="45"/>
        <end position="78"/>
    </location>
</feature>
<dbReference type="SMART" id="SM00028">
    <property type="entry name" value="TPR"/>
    <property type="match status" value="3"/>
</dbReference>
<feature type="domain" description="UNC-45/Cro1/She4 central" evidence="8">
    <location>
        <begin position="370"/>
        <end position="466"/>
    </location>
</feature>
<dbReference type="SUPFAM" id="SSF48371">
    <property type="entry name" value="ARM repeat"/>
    <property type="match status" value="1"/>
</dbReference>
<keyword evidence="6" id="KW-0143">Chaperone</keyword>
<dbReference type="InterPro" id="IPR019734">
    <property type="entry name" value="TPR_rpt"/>
</dbReference>
<evidence type="ECO:0000256" key="7">
    <source>
        <dbReference type="PROSITE-ProRule" id="PRU00339"/>
    </source>
</evidence>
<dbReference type="SUPFAM" id="SSF48452">
    <property type="entry name" value="TPR-like"/>
    <property type="match status" value="1"/>
</dbReference>
<evidence type="ECO:0000256" key="4">
    <source>
        <dbReference type="ARBA" id="ARBA00022541"/>
    </source>
</evidence>
<sequence length="703" mass="78679">MTTEQAEAVKFKEGNDTFKNGNWDSAAKLYTKAINLQKTEDKDLVIFLKNRAAAYLKLKNYDAAVSDCDKSLAIVPNDPKALYRRCQALECLERYEEAYRGATQIFKDDPNNKMIQPVLERLHRIVQERSRQSAQTSTKIESMTKIAFDLTADKEKRETAMNNLLVLARENAGSSMMINSPIVQQIRKLLKVEKNRELYITGVRIIGELCKHDVDKTRAVMKDVGIPWFLETLDSNGPNQVNAAQYCIQQILNIFSGMDNKLDTKPDKELCTKHKKDIDMILTCLVYSINNRVISGLARDAIIELLIRNIHYTTLSWAGQLVDAGGVGRLMECARELEEYKYESAMNITPSTRTIAAVCLSCVYENIPEIESKVRVTVAITALLRGPLDVGNAIIGKEGIIEMILVMANSEDVLQEKVVCECLIAAARKADEAKAIISQGVHILKQLYKSKEDAIRVRALVGLCKLGSSGGNDAAVKPFAEGSNLKLAEACRRFLLHPGKDQDVRKWAAEGVGAVTSLQAMTSQYNVAKALDAQRKSGNVANSAVFPPELVFTTKHRCPSEAEELYCGDKARPSGPPKVHPRFVRVIARHWRSTRWNGLRCHPIVMFFKCLAIKHSKAPVRNVYKRIIQSWIRSTSLGHESVMGVGELRLSATFRVRGSFHRRSLPGETVRGPVLLSPHKFKDVYLHLSWRLLAVVLTEVDCV</sequence>
<evidence type="ECO:0000256" key="3">
    <source>
        <dbReference type="ARBA" id="ARBA00022490"/>
    </source>
</evidence>
<comment type="subcellular location">
    <subcellularLocation>
        <location evidence="1">Cytoplasm</location>
        <location evidence="1">Perinuclear region</location>
    </subcellularLocation>
</comment>
<dbReference type="InterPro" id="IPR011989">
    <property type="entry name" value="ARM-like"/>
</dbReference>
<name>A0A8J6H6B6_TENMO</name>
<dbReference type="Pfam" id="PF11701">
    <property type="entry name" value="UNC45-central"/>
    <property type="match status" value="1"/>
</dbReference>
<evidence type="ECO:0000313" key="10">
    <source>
        <dbReference type="Proteomes" id="UP000719412"/>
    </source>
</evidence>
<dbReference type="EMBL" id="JABDTM020028700">
    <property type="protein sequence ID" value="KAH0808516.1"/>
    <property type="molecule type" value="Genomic_DNA"/>
</dbReference>
<keyword evidence="7" id="KW-0802">TPR repeat</keyword>
<protein>
    <recommendedName>
        <fullName evidence="8">UNC-45/Cro1/She4 central domain-containing protein</fullName>
    </recommendedName>
</protein>
<proteinExistence type="predicted"/>
<dbReference type="GO" id="GO:0007517">
    <property type="term" value="P:muscle organ development"/>
    <property type="evidence" value="ECO:0007669"/>
    <property type="project" value="UniProtKB-KW"/>
</dbReference>
<evidence type="ECO:0000256" key="1">
    <source>
        <dbReference type="ARBA" id="ARBA00004556"/>
    </source>
</evidence>
<evidence type="ECO:0000256" key="6">
    <source>
        <dbReference type="ARBA" id="ARBA00023186"/>
    </source>
</evidence>
<dbReference type="GO" id="GO:0030154">
    <property type="term" value="P:cell differentiation"/>
    <property type="evidence" value="ECO:0007669"/>
    <property type="project" value="UniProtKB-KW"/>
</dbReference>
<keyword evidence="3" id="KW-0963">Cytoplasm</keyword>
<reference evidence="9" key="1">
    <citation type="journal article" date="2020" name="J Insects Food Feed">
        <title>The yellow mealworm (Tenebrio molitor) genome: a resource for the emerging insects as food and feed industry.</title>
        <authorList>
            <person name="Eriksson T."/>
            <person name="Andere A."/>
            <person name="Kelstrup H."/>
            <person name="Emery V."/>
            <person name="Picard C."/>
        </authorList>
    </citation>
    <scope>NUCLEOTIDE SEQUENCE</scope>
    <source>
        <strain evidence="9">Stoneville</strain>
        <tissue evidence="9">Whole head</tissue>
    </source>
</reference>
<keyword evidence="4" id="KW-0517">Myogenesis</keyword>
<accession>A0A8J6H6B6</accession>
<dbReference type="InterPro" id="IPR011990">
    <property type="entry name" value="TPR-like_helical_dom_sf"/>
</dbReference>
<keyword evidence="5" id="KW-0221">Differentiation</keyword>
<dbReference type="Gene3D" id="1.25.10.10">
    <property type="entry name" value="Leucine-rich Repeat Variant"/>
    <property type="match status" value="2"/>
</dbReference>
<evidence type="ECO:0000256" key="2">
    <source>
        <dbReference type="ARBA" id="ARBA00022473"/>
    </source>
</evidence>
<evidence type="ECO:0000256" key="5">
    <source>
        <dbReference type="ARBA" id="ARBA00022782"/>
    </source>
</evidence>
<dbReference type="AlphaFoldDB" id="A0A8J6H6B6"/>
<comment type="caution">
    <text evidence="9">The sequence shown here is derived from an EMBL/GenBank/DDBJ whole genome shotgun (WGS) entry which is preliminary data.</text>
</comment>
<dbReference type="GO" id="GO:0048471">
    <property type="term" value="C:perinuclear region of cytoplasm"/>
    <property type="evidence" value="ECO:0007669"/>
    <property type="project" value="UniProtKB-SubCell"/>
</dbReference>
<keyword evidence="10" id="KW-1185">Reference proteome</keyword>
<organism evidence="9 10">
    <name type="scientific">Tenebrio molitor</name>
    <name type="common">Yellow mealworm beetle</name>
    <dbReference type="NCBI Taxonomy" id="7067"/>
    <lineage>
        <taxon>Eukaryota</taxon>
        <taxon>Metazoa</taxon>
        <taxon>Ecdysozoa</taxon>
        <taxon>Arthropoda</taxon>
        <taxon>Hexapoda</taxon>
        <taxon>Insecta</taxon>
        <taxon>Pterygota</taxon>
        <taxon>Neoptera</taxon>
        <taxon>Endopterygota</taxon>
        <taxon>Coleoptera</taxon>
        <taxon>Polyphaga</taxon>
        <taxon>Cucujiformia</taxon>
        <taxon>Tenebrionidae</taxon>
        <taxon>Tenebrio</taxon>
    </lineage>
</organism>
<dbReference type="Proteomes" id="UP000719412">
    <property type="component" value="Unassembled WGS sequence"/>
</dbReference>
<dbReference type="GO" id="GO:0051879">
    <property type="term" value="F:Hsp90 protein binding"/>
    <property type="evidence" value="ECO:0007669"/>
    <property type="project" value="TreeGrafter"/>
</dbReference>
<dbReference type="PANTHER" id="PTHR45994:SF1">
    <property type="entry name" value="FI21225P1"/>
    <property type="match status" value="1"/>
</dbReference>
<reference evidence="9" key="2">
    <citation type="submission" date="2021-08" db="EMBL/GenBank/DDBJ databases">
        <authorList>
            <person name="Eriksson T."/>
        </authorList>
    </citation>
    <scope>NUCLEOTIDE SEQUENCE</scope>
    <source>
        <strain evidence="9">Stoneville</strain>
        <tissue evidence="9">Whole head</tissue>
    </source>
</reference>
<dbReference type="Pfam" id="PF00515">
    <property type="entry name" value="TPR_1"/>
    <property type="match status" value="1"/>
</dbReference>
<dbReference type="PROSITE" id="PS50005">
    <property type="entry name" value="TPR"/>
    <property type="match status" value="1"/>
</dbReference>
<evidence type="ECO:0000259" key="8">
    <source>
        <dbReference type="Pfam" id="PF11701"/>
    </source>
</evidence>
<evidence type="ECO:0000313" key="9">
    <source>
        <dbReference type="EMBL" id="KAH0808516.1"/>
    </source>
</evidence>
<keyword evidence="2" id="KW-0217">Developmental protein</keyword>
<dbReference type="Gene3D" id="1.25.40.10">
    <property type="entry name" value="Tetratricopeptide repeat domain"/>
    <property type="match status" value="1"/>
</dbReference>
<dbReference type="PANTHER" id="PTHR45994">
    <property type="entry name" value="FI21225P1"/>
    <property type="match status" value="1"/>
</dbReference>
<gene>
    <name evidence="9" type="ORF">GEV33_014277</name>
</gene>
<dbReference type="InterPro" id="IPR016024">
    <property type="entry name" value="ARM-type_fold"/>
</dbReference>